<dbReference type="AlphaFoldDB" id="A0A4C1V3P4"/>
<dbReference type="OrthoDB" id="2110451at2759"/>
<dbReference type="GO" id="GO:0046983">
    <property type="term" value="F:protein dimerization activity"/>
    <property type="evidence" value="ECO:0007669"/>
    <property type="project" value="InterPro"/>
</dbReference>
<proteinExistence type="predicted"/>
<dbReference type="Proteomes" id="UP000299102">
    <property type="component" value="Unassembled WGS sequence"/>
</dbReference>
<keyword evidence="12" id="KW-1185">Reference proteome</keyword>
<evidence type="ECO:0000313" key="12">
    <source>
        <dbReference type="Proteomes" id="UP000299102"/>
    </source>
</evidence>
<evidence type="ECO:0000256" key="2">
    <source>
        <dbReference type="ARBA" id="ARBA00022618"/>
    </source>
</evidence>
<dbReference type="EMBL" id="BGZK01000270">
    <property type="protein sequence ID" value="GBP33179.1"/>
    <property type="molecule type" value="Genomic_DNA"/>
</dbReference>
<dbReference type="GO" id="GO:0005680">
    <property type="term" value="C:anaphase-promoting complex"/>
    <property type="evidence" value="ECO:0007669"/>
    <property type="project" value="InterPro"/>
</dbReference>
<evidence type="ECO:0000259" key="7">
    <source>
        <dbReference type="Pfam" id="PF04937"/>
    </source>
</evidence>
<feature type="domain" description="Anaphase-promoting complex subunit 4-like WD40" evidence="8">
    <location>
        <begin position="500"/>
        <end position="585"/>
    </location>
</feature>
<name>A0A4C1V3P4_EUMVA</name>
<evidence type="ECO:0000259" key="8">
    <source>
        <dbReference type="Pfam" id="PF12894"/>
    </source>
</evidence>
<feature type="compositionally biased region" description="Polar residues" evidence="6">
    <location>
        <begin position="1027"/>
        <end position="1038"/>
    </location>
</feature>
<feature type="domain" description="Anaphase-promoting complex subunit 4 C-terminal half WD40" evidence="10">
    <location>
        <begin position="894"/>
        <end position="1012"/>
    </location>
</feature>
<dbReference type="Pfam" id="PF23405">
    <property type="entry name" value="WD40_APC4_C-half"/>
    <property type="match status" value="1"/>
</dbReference>
<keyword evidence="3" id="KW-0498">Mitosis</keyword>
<evidence type="ECO:0000256" key="5">
    <source>
        <dbReference type="ARBA" id="ARBA00023306"/>
    </source>
</evidence>
<dbReference type="Pfam" id="PF12896">
    <property type="entry name" value="ANAPC4"/>
    <property type="match status" value="1"/>
</dbReference>
<dbReference type="GO" id="GO:0031145">
    <property type="term" value="P:anaphase-promoting complex-dependent catabolic process"/>
    <property type="evidence" value="ECO:0007669"/>
    <property type="project" value="InterPro"/>
</dbReference>
<dbReference type="GO" id="GO:0070979">
    <property type="term" value="P:protein K11-linked ubiquitination"/>
    <property type="evidence" value="ECO:0007669"/>
    <property type="project" value="TreeGrafter"/>
</dbReference>
<protein>
    <recommendedName>
        <fullName evidence="1">Anaphase-promoting complex subunit 4</fullName>
    </recommendedName>
</protein>
<dbReference type="PANTHER" id="PTHR13260:SF0">
    <property type="entry name" value="ANAPHASE-PROMOTING COMPLEX SUBUNIT 4"/>
    <property type="match status" value="1"/>
</dbReference>
<feature type="domain" description="DUF659" evidence="7">
    <location>
        <begin position="54"/>
        <end position="198"/>
    </location>
</feature>
<dbReference type="InterPro" id="IPR011044">
    <property type="entry name" value="Quino_amine_DH_bsu"/>
</dbReference>
<dbReference type="InterPro" id="IPR012337">
    <property type="entry name" value="RNaseH-like_sf"/>
</dbReference>
<reference evidence="11 12" key="1">
    <citation type="journal article" date="2019" name="Commun. Biol.">
        <title>The bagworm genome reveals a unique fibroin gene that provides high tensile strength.</title>
        <authorList>
            <person name="Kono N."/>
            <person name="Nakamura H."/>
            <person name="Ohtoshi R."/>
            <person name="Tomita M."/>
            <person name="Numata K."/>
            <person name="Arakawa K."/>
        </authorList>
    </citation>
    <scope>NUCLEOTIDE SEQUENCE [LARGE SCALE GENOMIC DNA]</scope>
</reference>
<dbReference type="PANTHER" id="PTHR13260">
    <property type="entry name" value="ANAPHASE PROMOTING COMPLEX SUBUNIT 4 APC4"/>
    <property type="match status" value="1"/>
</dbReference>
<dbReference type="InterPro" id="IPR024789">
    <property type="entry name" value="APC4"/>
</dbReference>
<dbReference type="STRING" id="151549.A0A4C1V3P4"/>
<feature type="domain" description="Anaphase-promoting complex subunit 4 long" evidence="9">
    <location>
        <begin position="640"/>
        <end position="813"/>
    </location>
</feature>
<feature type="region of interest" description="Disordered" evidence="6">
    <location>
        <begin position="1017"/>
        <end position="1047"/>
    </location>
</feature>
<dbReference type="InterPro" id="IPR024977">
    <property type="entry name" value="Apc4-like_WD40_dom"/>
</dbReference>
<organism evidence="11 12">
    <name type="scientific">Eumeta variegata</name>
    <name type="common">Bagworm moth</name>
    <name type="synonym">Eumeta japonica</name>
    <dbReference type="NCBI Taxonomy" id="151549"/>
    <lineage>
        <taxon>Eukaryota</taxon>
        <taxon>Metazoa</taxon>
        <taxon>Ecdysozoa</taxon>
        <taxon>Arthropoda</taxon>
        <taxon>Hexapoda</taxon>
        <taxon>Insecta</taxon>
        <taxon>Pterygota</taxon>
        <taxon>Neoptera</taxon>
        <taxon>Endopterygota</taxon>
        <taxon>Lepidoptera</taxon>
        <taxon>Glossata</taxon>
        <taxon>Ditrysia</taxon>
        <taxon>Tineoidea</taxon>
        <taxon>Psychidae</taxon>
        <taxon>Oiketicinae</taxon>
        <taxon>Eumeta</taxon>
    </lineage>
</organism>
<dbReference type="InterPro" id="IPR007021">
    <property type="entry name" value="DUF659"/>
</dbReference>
<dbReference type="InterPro" id="IPR024790">
    <property type="entry name" value="APC4_long_dom"/>
</dbReference>
<dbReference type="SUPFAM" id="SSF53098">
    <property type="entry name" value="Ribonuclease H-like"/>
    <property type="match status" value="1"/>
</dbReference>
<comment type="caution">
    <text evidence="11">The sequence shown here is derived from an EMBL/GenBank/DDBJ whole genome shotgun (WGS) entry which is preliminary data.</text>
</comment>
<evidence type="ECO:0000259" key="9">
    <source>
        <dbReference type="Pfam" id="PF12896"/>
    </source>
</evidence>
<keyword evidence="4" id="KW-0833">Ubl conjugation pathway</keyword>
<dbReference type="InterPro" id="IPR015943">
    <property type="entry name" value="WD40/YVTN_repeat-like_dom_sf"/>
</dbReference>
<evidence type="ECO:0000256" key="4">
    <source>
        <dbReference type="ARBA" id="ARBA00022786"/>
    </source>
</evidence>
<dbReference type="GO" id="GO:0051301">
    <property type="term" value="P:cell division"/>
    <property type="evidence" value="ECO:0007669"/>
    <property type="project" value="UniProtKB-KW"/>
</dbReference>
<evidence type="ECO:0000256" key="3">
    <source>
        <dbReference type="ARBA" id="ARBA00022776"/>
    </source>
</evidence>
<dbReference type="Gene3D" id="2.130.10.10">
    <property type="entry name" value="YVTN repeat-like/Quinoprotein amine dehydrogenase"/>
    <property type="match status" value="1"/>
</dbReference>
<keyword evidence="2" id="KW-0132">Cell division</keyword>
<accession>A0A4C1V3P4</accession>
<sequence length="1058" mass="120183">MEERHVANQVDLMVWSNRLDLLALSNFKVENEGFKNLLKVTAPHYKIPSRTSVTRWLDEKYDALSTVMKTKLCCVEDLTLTSDIWSDLQMRSYLGVTAHFGIGIEFHSVTLGVYHLDERHTSEYIAQMLIKTCEEWGFNTDKVTAVVTDNAANMVKAVEIAFGKKKHIPCFAHTLNLVAQHILEIPELQHILTKVKNVVTFFKQSCVASDELRKSVKADTKLIQDVPTRWNSTYYMVVRFLELRNAVSEILIRHKTAPPMLTGMELTILTSLLSILCPLEAATKEISSDKYCSSSKVIPLVHCMISKLKNLVIEEPLIKEVQKRILTEINKRMGAIEQVSSLAIATILDPRFKKLHFEDSLACANAVSKIKEMIKKNQQDESTVESDSDNSDKISLSSDLWSNHHKLVQRNWKTNKTNECLSDEISLYLRAPVSRFNENPLEVWADYKIQFPTLYNVAFKYLTMVASSVPSERLFSKAAQVLTQQRSRLQAKRVNKILFLQGEVQVHRLHWQKVWNLSPPKEDNTVSAMAWRPDGKALAIGYSSGCVCIVEIEDKEVLDKFYLEDPIHISSDEKDTGISCITWAVMLGDLESTSEYNIYDDASIFLPNPPPLNATFKNKKSEDDIPDFKEAKDQTHLNIRIVHLLLHIDQTMISITEAWEHILLEMDTKMSAYAASVPEGGVSADFLELLMMGVPSDELELFLLHELSAKGLKKFGSSVELSYSTIQKLVLKQLNTAGQGLTYYLSELRGLTRIPDRHKILGLEETTVTEAIKSSCAFLNKCLELQQVIDLSMRNYKAFFRWLFVAILRLLDEHTPSEIVKITQQELTHIADFLYNFQNINTENADGSADKQVKFNLERLAQYLQDQELTILPDLDDSPWEKFLNDNPCLLKDSEESSNQNISEENMTVLDLQFYSTEFLSVLLQHPGSDDSTIFVQLPVKIALDNSEMFSMNSFKYYAFNENIPNVNVSPLLDQGIIKVMEKMEGSKIAVSGGRKVAVVLSKSCRKVRVFEMEVDGDEDDDDTADSTPHSHNITHQNDTSHNEVETSVDTILEDVTF</sequence>
<dbReference type="InterPro" id="IPR056358">
    <property type="entry name" value="APC4_C"/>
</dbReference>
<dbReference type="Pfam" id="PF04937">
    <property type="entry name" value="DUF659"/>
    <property type="match status" value="1"/>
</dbReference>
<evidence type="ECO:0000313" key="11">
    <source>
        <dbReference type="EMBL" id="GBP33179.1"/>
    </source>
</evidence>
<evidence type="ECO:0000256" key="6">
    <source>
        <dbReference type="SAM" id="MobiDB-lite"/>
    </source>
</evidence>
<dbReference type="GO" id="GO:0034399">
    <property type="term" value="C:nuclear periphery"/>
    <property type="evidence" value="ECO:0007669"/>
    <property type="project" value="TreeGrafter"/>
</dbReference>
<evidence type="ECO:0000256" key="1">
    <source>
        <dbReference type="ARBA" id="ARBA00016067"/>
    </source>
</evidence>
<dbReference type="SUPFAM" id="SSF50969">
    <property type="entry name" value="YVTN repeat-like/Quinoprotein amine dehydrogenase"/>
    <property type="match status" value="1"/>
</dbReference>
<evidence type="ECO:0000259" key="10">
    <source>
        <dbReference type="Pfam" id="PF23405"/>
    </source>
</evidence>
<gene>
    <name evidence="11" type="primary">Anapc4</name>
    <name evidence="11" type="ORF">EVAR_14860_1</name>
</gene>
<keyword evidence="5" id="KW-0131">Cell cycle</keyword>
<dbReference type="Pfam" id="PF12894">
    <property type="entry name" value="ANAPC4_WD40"/>
    <property type="match status" value="1"/>
</dbReference>